<feature type="region of interest" description="Disordered" evidence="1">
    <location>
        <begin position="1"/>
        <end position="30"/>
    </location>
</feature>
<dbReference type="Gene3D" id="3.40.50.150">
    <property type="entry name" value="Vaccinia Virus protein VP39"/>
    <property type="match status" value="1"/>
</dbReference>
<dbReference type="OrthoDB" id="184880at2759"/>
<evidence type="ECO:0000313" key="3">
    <source>
        <dbReference type="Proteomes" id="UP000076798"/>
    </source>
</evidence>
<reference evidence="2 3" key="1">
    <citation type="journal article" date="2016" name="Mol. Biol. Evol.">
        <title>Comparative Genomics of Early-Diverging Mushroom-Forming Fungi Provides Insights into the Origins of Lignocellulose Decay Capabilities.</title>
        <authorList>
            <person name="Nagy L.G."/>
            <person name="Riley R."/>
            <person name="Tritt A."/>
            <person name="Adam C."/>
            <person name="Daum C."/>
            <person name="Floudas D."/>
            <person name="Sun H."/>
            <person name="Yadav J.S."/>
            <person name="Pangilinan J."/>
            <person name="Larsson K.H."/>
            <person name="Matsuura K."/>
            <person name="Barry K."/>
            <person name="Labutti K."/>
            <person name="Kuo R."/>
            <person name="Ohm R.A."/>
            <person name="Bhattacharya S.S."/>
            <person name="Shirouzu T."/>
            <person name="Yoshinaga Y."/>
            <person name="Martin F.M."/>
            <person name="Grigoriev I.V."/>
            <person name="Hibbett D.S."/>
        </authorList>
    </citation>
    <scope>NUCLEOTIDE SEQUENCE [LARGE SCALE GENOMIC DNA]</scope>
    <source>
        <strain evidence="2 3">HHB10207 ss-3</strain>
    </source>
</reference>
<feature type="compositionally biased region" description="Acidic residues" evidence="1">
    <location>
        <begin position="9"/>
        <end position="30"/>
    </location>
</feature>
<gene>
    <name evidence="2" type="ORF">SISSUDRAFT_1129027</name>
</gene>
<organism evidence="2 3">
    <name type="scientific">Sistotremastrum suecicum HHB10207 ss-3</name>
    <dbReference type="NCBI Taxonomy" id="1314776"/>
    <lineage>
        <taxon>Eukaryota</taxon>
        <taxon>Fungi</taxon>
        <taxon>Dikarya</taxon>
        <taxon>Basidiomycota</taxon>
        <taxon>Agaricomycotina</taxon>
        <taxon>Agaricomycetes</taxon>
        <taxon>Sistotremastrales</taxon>
        <taxon>Sistotremastraceae</taxon>
        <taxon>Sistotremastrum</taxon>
    </lineage>
</organism>
<keyword evidence="3" id="KW-1185">Reference proteome</keyword>
<sequence length="322" mass="35881">MEAISEKDLELEDGEDSCSEEGSEASESVDEYVLPYDPEERDRLNVQHELWKKVMKWICPIPKDSLDEFLAAKTNPAIMDLGSGSGIWAVEMARAYPSARVVGIDLVAAVPPPIPPNCLFVPGSLTGGTCMMWAQYDIVHARLLVDRIKGEVAKEAAINRAVLCLRSGGIIILSNYEEFFVDSDKNPLPPAQDTGDNSSRSWCTRLVAEAFKRPGDRLLGDFYHRCLAKNVKVEKGSVNSEFHYIPIGWDGGEGDAGKEIGEMGRRHANELFDTCKGILKSKGVLQEKIDHWFDKAQEEINGDQSESKRIFHVVRSVWARKL</sequence>
<dbReference type="GO" id="GO:0008168">
    <property type="term" value="F:methyltransferase activity"/>
    <property type="evidence" value="ECO:0007669"/>
    <property type="project" value="UniProtKB-KW"/>
</dbReference>
<dbReference type="CDD" id="cd02440">
    <property type="entry name" value="AdoMet_MTases"/>
    <property type="match status" value="1"/>
</dbReference>
<evidence type="ECO:0000256" key="1">
    <source>
        <dbReference type="SAM" id="MobiDB-lite"/>
    </source>
</evidence>
<keyword evidence="2" id="KW-0808">Transferase</keyword>
<keyword evidence="2" id="KW-0489">Methyltransferase</keyword>
<proteinExistence type="predicted"/>
<dbReference type="Proteomes" id="UP000076798">
    <property type="component" value="Unassembled WGS sequence"/>
</dbReference>
<dbReference type="EMBL" id="KV428068">
    <property type="protein sequence ID" value="KZT38197.1"/>
    <property type="molecule type" value="Genomic_DNA"/>
</dbReference>
<dbReference type="SUPFAM" id="SSF53335">
    <property type="entry name" value="S-adenosyl-L-methionine-dependent methyltransferases"/>
    <property type="match status" value="1"/>
</dbReference>
<dbReference type="AlphaFoldDB" id="A0A166D6S9"/>
<accession>A0A166D6S9</accession>
<dbReference type="InterPro" id="IPR029063">
    <property type="entry name" value="SAM-dependent_MTases_sf"/>
</dbReference>
<name>A0A166D6S9_9AGAM</name>
<dbReference type="GO" id="GO:0032259">
    <property type="term" value="P:methylation"/>
    <property type="evidence" value="ECO:0007669"/>
    <property type="project" value="UniProtKB-KW"/>
</dbReference>
<evidence type="ECO:0000313" key="2">
    <source>
        <dbReference type="EMBL" id="KZT38197.1"/>
    </source>
</evidence>
<protein>
    <submittedName>
        <fullName evidence="2">S-adenosyl-L-methionine-dependent methyltransferase</fullName>
    </submittedName>
</protein>
<dbReference type="Pfam" id="PF13489">
    <property type="entry name" value="Methyltransf_23"/>
    <property type="match status" value="1"/>
</dbReference>